<accession>A0A4Y1ZA07</accession>
<protein>
    <recommendedName>
        <fullName evidence="2">DUF3899 domain-containing protein</fullName>
    </recommendedName>
</protein>
<keyword evidence="1" id="KW-0812">Transmembrane</keyword>
<evidence type="ECO:0000313" key="3">
    <source>
        <dbReference type="EMBL" id="GAY75892.1"/>
    </source>
</evidence>
<evidence type="ECO:0000259" key="2">
    <source>
        <dbReference type="Pfam" id="PF13038"/>
    </source>
</evidence>
<keyword evidence="1" id="KW-0472">Membrane</keyword>
<feature type="domain" description="DUF3899" evidence="2">
    <location>
        <begin position="2"/>
        <end position="44"/>
    </location>
</feature>
<evidence type="ECO:0000256" key="1">
    <source>
        <dbReference type="SAM" id="Phobius"/>
    </source>
</evidence>
<dbReference type="AlphaFoldDB" id="A0A4Y1ZA07"/>
<organism evidence="3 4">
    <name type="scientific">Sporolactobacillus inulinus</name>
    <dbReference type="NCBI Taxonomy" id="2078"/>
    <lineage>
        <taxon>Bacteria</taxon>
        <taxon>Bacillati</taxon>
        <taxon>Bacillota</taxon>
        <taxon>Bacilli</taxon>
        <taxon>Bacillales</taxon>
        <taxon>Sporolactobacillaceae</taxon>
        <taxon>Sporolactobacillus</taxon>
    </lineage>
</organism>
<reference evidence="3 4" key="1">
    <citation type="submission" date="2017-11" db="EMBL/GenBank/DDBJ databases">
        <title>Draft Genome Sequence of Sporolactobacillus inulinus NBRC 111894 Isolated from Koso, a Japanese Sugar-Vegetable Fermented Beverage.</title>
        <authorList>
            <person name="Chiou T.Y."/>
            <person name="Oshima K."/>
            <person name="Suda W."/>
            <person name="Hattori M."/>
            <person name="Takahashi T."/>
        </authorList>
    </citation>
    <scope>NUCLEOTIDE SEQUENCE [LARGE SCALE GENOMIC DNA]</scope>
    <source>
        <strain evidence="3 4">NBRC111894</strain>
    </source>
</reference>
<dbReference type="InterPro" id="IPR025007">
    <property type="entry name" value="DUF3899"/>
</dbReference>
<sequence>MINHLSVVSLLSLNLGLIIFIIQGGFFDGMTYSFKRVARAFRKNSLGSRKLRRRLPR</sequence>
<dbReference type="Pfam" id="PF13038">
    <property type="entry name" value="DUF3899"/>
    <property type="match status" value="1"/>
</dbReference>
<evidence type="ECO:0000313" key="4">
    <source>
        <dbReference type="Proteomes" id="UP000319716"/>
    </source>
</evidence>
<comment type="caution">
    <text evidence="3">The sequence shown here is derived from an EMBL/GenBank/DDBJ whole genome shotgun (WGS) entry which is preliminary data.</text>
</comment>
<dbReference type="EMBL" id="BEXB01000009">
    <property type="protein sequence ID" value="GAY75892.1"/>
    <property type="molecule type" value="Genomic_DNA"/>
</dbReference>
<keyword evidence="1" id="KW-1133">Transmembrane helix</keyword>
<dbReference type="Proteomes" id="UP000319716">
    <property type="component" value="Unassembled WGS sequence"/>
</dbReference>
<feature type="transmembrane region" description="Helical" evidence="1">
    <location>
        <begin position="6"/>
        <end position="27"/>
    </location>
</feature>
<name>A0A4Y1ZA07_9BACL</name>
<gene>
    <name evidence="3" type="ORF">NBRC111894_1446</name>
</gene>
<proteinExistence type="predicted"/>